<evidence type="ECO:0000313" key="5">
    <source>
        <dbReference type="Proteomes" id="UP000271573"/>
    </source>
</evidence>
<reference evidence="4 5" key="1">
    <citation type="submission" date="2018-11" db="EMBL/GenBank/DDBJ databases">
        <title>Complete genome sequence of Nocardioides baekrokdamisoli strain KCTC 39748.</title>
        <authorList>
            <person name="Kang S.W."/>
            <person name="Lee K.C."/>
            <person name="Kim K.K."/>
            <person name="Kim J.S."/>
            <person name="Kim D.S."/>
            <person name="Ko S.H."/>
            <person name="Yang S.H."/>
            <person name="Shin Y.K."/>
            <person name="Lee J.S."/>
        </authorList>
    </citation>
    <scope>NUCLEOTIDE SEQUENCE [LARGE SCALE GENOMIC DNA]</scope>
    <source>
        <strain evidence="4 5">KCTC 39748</strain>
    </source>
</reference>
<dbReference type="OrthoDB" id="4741753at2"/>
<accession>A0A3G9IB36</accession>
<dbReference type="PANTHER" id="PTHR33371:SF16">
    <property type="entry name" value="MCE-FAMILY PROTEIN MCE3F"/>
    <property type="match status" value="1"/>
</dbReference>
<dbReference type="EMBL" id="AP019307">
    <property type="protein sequence ID" value="BBH15997.1"/>
    <property type="molecule type" value="Genomic_DNA"/>
</dbReference>
<dbReference type="Pfam" id="PF11887">
    <property type="entry name" value="Mce4_CUP1"/>
    <property type="match status" value="1"/>
</dbReference>
<protein>
    <recommendedName>
        <fullName evidence="6">ABC transporter substrate-binding protein</fullName>
    </recommendedName>
</protein>
<dbReference type="GO" id="GO:0005576">
    <property type="term" value="C:extracellular region"/>
    <property type="evidence" value="ECO:0007669"/>
    <property type="project" value="TreeGrafter"/>
</dbReference>
<dbReference type="Proteomes" id="UP000271573">
    <property type="component" value="Chromosome"/>
</dbReference>
<sequence>MLKKILTDKLYLSLVGVIAVFLAAVAWVYSGVLGVPLFRSTPSVTVNLAATGGLYVGSPVTFRGVKVGKITSINLSGKGVAAHFDITTGTSVPGPTAANNVVGKDGTPVQPYARVRSLSPVGEQYLDLEPLCTQPVQPGQTCPQSDYAQPLRNGDTINAAATDIPVTLGHTVEGLDQLLKQIDEKKLKALLTTAATGFGGTGDALGSSFDNMHLLLDDLAKVQPQTIDLIHNVSPTLDIINNNSGDLQALANSANDWATYLDANKSDLVTLLQQTPANLATLQGLVNSWAQILPTFFPTALQFGTLTTQHNNAIRQLLASYAPGLAAVESTVWQGRLNLLLIGSHDMRCGNYGTTRHTPKTTGTTLQPNAHCTAVPRGERAKVTN</sequence>
<dbReference type="InterPro" id="IPR003399">
    <property type="entry name" value="Mce/MlaD"/>
</dbReference>
<dbReference type="AlphaFoldDB" id="A0A3G9IB36"/>
<evidence type="ECO:0000256" key="1">
    <source>
        <dbReference type="SAM" id="Phobius"/>
    </source>
</evidence>
<feature type="transmembrane region" description="Helical" evidence="1">
    <location>
        <begin position="12"/>
        <end position="38"/>
    </location>
</feature>
<dbReference type="PANTHER" id="PTHR33371">
    <property type="entry name" value="INTERMEMBRANE PHOSPHOLIPID TRANSPORT SYSTEM BINDING PROTEIN MLAD-RELATED"/>
    <property type="match status" value="1"/>
</dbReference>
<organism evidence="4 5">
    <name type="scientific">Nocardioides baekrokdamisoli</name>
    <dbReference type="NCBI Taxonomy" id="1804624"/>
    <lineage>
        <taxon>Bacteria</taxon>
        <taxon>Bacillati</taxon>
        <taxon>Actinomycetota</taxon>
        <taxon>Actinomycetes</taxon>
        <taxon>Propionibacteriales</taxon>
        <taxon>Nocardioidaceae</taxon>
        <taxon>Nocardioides</taxon>
    </lineage>
</organism>
<gene>
    <name evidence="4" type="ORF">Back2_02840</name>
</gene>
<evidence type="ECO:0000259" key="3">
    <source>
        <dbReference type="Pfam" id="PF11887"/>
    </source>
</evidence>
<keyword evidence="5" id="KW-1185">Reference proteome</keyword>
<keyword evidence="1" id="KW-1133">Transmembrane helix</keyword>
<evidence type="ECO:0000259" key="2">
    <source>
        <dbReference type="Pfam" id="PF02470"/>
    </source>
</evidence>
<dbReference type="Pfam" id="PF02470">
    <property type="entry name" value="MlaD"/>
    <property type="match status" value="1"/>
</dbReference>
<proteinExistence type="predicted"/>
<feature type="domain" description="Mammalian cell entry C-terminal" evidence="3">
    <location>
        <begin position="148"/>
        <end position="321"/>
    </location>
</feature>
<keyword evidence="1" id="KW-0472">Membrane</keyword>
<dbReference type="KEGG" id="nbe:Back2_02840"/>
<keyword evidence="1" id="KW-0812">Transmembrane</keyword>
<dbReference type="InterPro" id="IPR024516">
    <property type="entry name" value="Mce_C"/>
</dbReference>
<evidence type="ECO:0000313" key="4">
    <source>
        <dbReference type="EMBL" id="BBH15997.1"/>
    </source>
</evidence>
<name>A0A3G9IB36_9ACTN</name>
<evidence type="ECO:0008006" key="6">
    <source>
        <dbReference type="Google" id="ProtNLM"/>
    </source>
</evidence>
<dbReference type="RefSeq" id="WP_125566085.1">
    <property type="nucleotide sequence ID" value="NZ_AP019307.1"/>
</dbReference>
<dbReference type="InterPro" id="IPR052336">
    <property type="entry name" value="MlaD_Phospholipid_Transporter"/>
</dbReference>
<feature type="domain" description="Mce/MlaD" evidence="2">
    <location>
        <begin position="41"/>
        <end position="130"/>
    </location>
</feature>